<dbReference type="GO" id="GO:0004392">
    <property type="term" value="F:heme oxygenase (decyclizing) activity"/>
    <property type="evidence" value="ECO:0007669"/>
    <property type="project" value="InterPro"/>
</dbReference>
<dbReference type="Pfam" id="PF01126">
    <property type="entry name" value="Heme_oxygenase"/>
    <property type="match status" value="1"/>
</dbReference>
<dbReference type="InterPro" id="IPR016053">
    <property type="entry name" value="Haem_Oase-like"/>
</dbReference>
<sequence>MNGNNRRILIVSDPILTSPLSSQLKAHTHAIHEQLDHAIMTAGMFSDRPGYQNFVLVQYRFHRDLNALYGDPALARIVPDLPARNRFAQLVEDMADLDIPPPEATESPVAHDPSEAMGWLYVAEGSKLGAGILTRLAEKLGFGASFGARHLQPDPAGRSRSWSAFQEAIDRAGLDPDRCVIGAESGFTRVIDYLGSVTSARA</sequence>
<name>A0A7W4JLQ3_GLULI</name>
<dbReference type="EMBL" id="JABEQI010000006">
    <property type="protein sequence ID" value="MBB2187071.1"/>
    <property type="molecule type" value="Genomic_DNA"/>
</dbReference>
<organism evidence="1 2">
    <name type="scientific">Gluconacetobacter liquefaciens</name>
    <name type="common">Acetobacter liquefaciens</name>
    <dbReference type="NCBI Taxonomy" id="89584"/>
    <lineage>
        <taxon>Bacteria</taxon>
        <taxon>Pseudomonadati</taxon>
        <taxon>Pseudomonadota</taxon>
        <taxon>Alphaproteobacteria</taxon>
        <taxon>Acetobacterales</taxon>
        <taxon>Acetobacteraceae</taxon>
        <taxon>Gluconacetobacter</taxon>
    </lineage>
</organism>
<accession>A0A7W4JLQ3</accession>
<reference evidence="1 2" key="1">
    <citation type="submission" date="2020-04" db="EMBL/GenBank/DDBJ databases">
        <title>Description of novel Gluconacetobacter.</title>
        <authorList>
            <person name="Sombolestani A."/>
        </authorList>
    </citation>
    <scope>NUCLEOTIDE SEQUENCE [LARGE SCALE GENOMIC DNA]</scope>
    <source>
        <strain evidence="1 2">LMG 1382</strain>
    </source>
</reference>
<comment type="caution">
    <text evidence="1">The sequence shown here is derived from an EMBL/GenBank/DDBJ whole genome shotgun (WGS) entry which is preliminary data.</text>
</comment>
<dbReference type="SUPFAM" id="SSF48613">
    <property type="entry name" value="Heme oxygenase-like"/>
    <property type="match status" value="1"/>
</dbReference>
<dbReference type="Proteomes" id="UP000562982">
    <property type="component" value="Unassembled WGS sequence"/>
</dbReference>
<dbReference type="Gene3D" id="1.20.910.10">
    <property type="entry name" value="Heme oxygenase-like"/>
    <property type="match status" value="1"/>
</dbReference>
<gene>
    <name evidence="1" type="ORF">HLH32_11880</name>
</gene>
<dbReference type="InterPro" id="IPR016084">
    <property type="entry name" value="Haem_Oase-like_multi-hlx"/>
</dbReference>
<proteinExistence type="predicted"/>
<protein>
    <submittedName>
        <fullName evidence="1">Biliverdin-producing heme oxygenase</fullName>
    </submittedName>
</protein>
<evidence type="ECO:0000313" key="1">
    <source>
        <dbReference type="EMBL" id="MBB2187071.1"/>
    </source>
</evidence>
<dbReference type="OrthoDB" id="9149607at2"/>
<evidence type="ECO:0000313" key="2">
    <source>
        <dbReference type="Proteomes" id="UP000562982"/>
    </source>
</evidence>
<dbReference type="GO" id="GO:0006788">
    <property type="term" value="P:heme oxidation"/>
    <property type="evidence" value="ECO:0007669"/>
    <property type="project" value="InterPro"/>
</dbReference>
<dbReference type="AlphaFoldDB" id="A0A7W4JLQ3"/>
<dbReference type="CDD" id="cd19166">
    <property type="entry name" value="HemeO-bac"/>
    <property type="match status" value="1"/>
</dbReference>